<feature type="transmembrane region" description="Helical" evidence="2">
    <location>
        <begin position="166"/>
        <end position="190"/>
    </location>
</feature>
<feature type="transmembrane region" description="Helical" evidence="2">
    <location>
        <begin position="382"/>
        <end position="406"/>
    </location>
</feature>
<evidence type="ECO:0000256" key="2">
    <source>
        <dbReference type="SAM" id="Phobius"/>
    </source>
</evidence>
<feature type="transmembrane region" description="Helical" evidence="2">
    <location>
        <begin position="245"/>
        <end position="268"/>
    </location>
</feature>
<reference evidence="3 4" key="1">
    <citation type="submission" date="2018-11" db="EMBL/GenBank/DDBJ databases">
        <title>Sequencing the genomes of 1000 actinobacteria strains.</title>
        <authorList>
            <person name="Klenk H.-P."/>
        </authorList>
    </citation>
    <scope>NUCLEOTIDE SEQUENCE [LARGE SCALE GENOMIC DNA]</scope>
    <source>
        <strain evidence="3 4">DSM 11294</strain>
    </source>
</reference>
<keyword evidence="2" id="KW-0812">Transmembrane</keyword>
<protein>
    <submittedName>
        <fullName evidence="3">Uncharacterized protein</fullName>
    </submittedName>
</protein>
<organism evidence="3 4">
    <name type="scientific">Bogoriella caseilytica</name>
    <dbReference type="NCBI Taxonomy" id="56055"/>
    <lineage>
        <taxon>Bacteria</taxon>
        <taxon>Bacillati</taxon>
        <taxon>Actinomycetota</taxon>
        <taxon>Actinomycetes</taxon>
        <taxon>Micrococcales</taxon>
        <taxon>Bogoriellaceae</taxon>
        <taxon>Bogoriella</taxon>
    </lineage>
</organism>
<dbReference type="AlphaFoldDB" id="A0A3N2BH14"/>
<dbReference type="RefSeq" id="WP_123304869.1">
    <property type="nucleotide sequence ID" value="NZ_RKHK01000001.1"/>
</dbReference>
<keyword evidence="2" id="KW-1133">Transmembrane helix</keyword>
<feature type="transmembrane region" description="Helical" evidence="2">
    <location>
        <begin position="355"/>
        <end position="376"/>
    </location>
</feature>
<dbReference type="Proteomes" id="UP000280668">
    <property type="component" value="Unassembled WGS sequence"/>
</dbReference>
<dbReference type="EMBL" id="RKHK01000001">
    <property type="protein sequence ID" value="ROR74508.1"/>
    <property type="molecule type" value="Genomic_DNA"/>
</dbReference>
<accession>A0A3N2BH14</accession>
<gene>
    <name evidence="3" type="ORF">EDD31_2926</name>
</gene>
<feature type="transmembrane region" description="Helical" evidence="2">
    <location>
        <begin position="35"/>
        <end position="56"/>
    </location>
</feature>
<evidence type="ECO:0000313" key="3">
    <source>
        <dbReference type="EMBL" id="ROR74508.1"/>
    </source>
</evidence>
<sequence>MSEPPNRRDVPAPAFWREYPIGDVGEWARSWRRTLLAVVAGLAVVGVFALLAGWIGEERRAGFPDLDFLDQWIRQTMALVLLVGYLVVLLVCLAALIEEVASSRALARAADAGAPVHAVPHPGQLRLVVSDPGAGLTAFAVLNLAVAAIAVLGIAIVAWTDTFYDSMAVALAGILGYCLALIGALGAVGSRIRPAHRRRRERMAAHWPAEAEVAAWRRARGGGRAAAAAEGATGERQRIRWGGRLQYAGGAMLVAAYAALYVLLTVAYRRPPPRWWRLSAERHQYGEDVEYLLRTGFLLGAAAVVAGIVVIIVGLATNAAAHERERTRLRAALQDPSAPHPQFEVLHRHTERTPVPAASVVAMLGAMVLISTGGLWRAEPEGAGAGTALMVCSAVGAIMVAALWQWRGGRRGRELRNDLRARWPVPPPPERSGGAPVPATVGPVLHPDAGLDGDATGSGDAPSARG</sequence>
<feature type="transmembrane region" description="Helical" evidence="2">
    <location>
        <begin position="76"/>
        <end position="97"/>
    </location>
</feature>
<comment type="caution">
    <text evidence="3">The sequence shown here is derived from an EMBL/GenBank/DDBJ whole genome shotgun (WGS) entry which is preliminary data.</text>
</comment>
<feature type="transmembrane region" description="Helical" evidence="2">
    <location>
        <begin position="297"/>
        <end position="321"/>
    </location>
</feature>
<name>A0A3N2BH14_9MICO</name>
<keyword evidence="2" id="KW-0472">Membrane</keyword>
<keyword evidence="4" id="KW-1185">Reference proteome</keyword>
<evidence type="ECO:0000313" key="4">
    <source>
        <dbReference type="Proteomes" id="UP000280668"/>
    </source>
</evidence>
<feature type="transmembrane region" description="Helical" evidence="2">
    <location>
        <begin position="136"/>
        <end position="160"/>
    </location>
</feature>
<evidence type="ECO:0000256" key="1">
    <source>
        <dbReference type="SAM" id="MobiDB-lite"/>
    </source>
</evidence>
<dbReference type="OrthoDB" id="3699478at2"/>
<proteinExistence type="predicted"/>
<feature type="region of interest" description="Disordered" evidence="1">
    <location>
        <begin position="420"/>
        <end position="466"/>
    </location>
</feature>